<dbReference type="AlphaFoldDB" id="A0A1C3XHJ3"/>
<dbReference type="EMBL" id="FMAF01000042">
    <property type="protein sequence ID" value="SCB51757.1"/>
    <property type="molecule type" value="Genomic_DNA"/>
</dbReference>
<proteinExistence type="predicted"/>
<evidence type="ECO:0000256" key="1">
    <source>
        <dbReference type="SAM" id="MobiDB-lite"/>
    </source>
</evidence>
<organism evidence="3 4">
    <name type="scientific">Rhizobium lusitanum</name>
    <dbReference type="NCBI Taxonomy" id="293958"/>
    <lineage>
        <taxon>Bacteria</taxon>
        <taxon>Pseudomonadati</taxon>
        <taxon>Pseudomonadota</taxon>
        <taxon>Alphaproteobacteria</taxon>
        <taxon>Hyphomicrobiales</taxon>
        <taxon>Rhizobiaceae</taxon>
        <taxon>Rhizobium/Agrobacterium group</taxon>
        <taxon>Rhizobium</taxon>
    </lineage>
</organism>
<feature type="region of interest" description="Disordered" evidence="1">
    <location>
        <begin position="102"/>
        <end position="122"/>
    </location>
</feature>
<evidence type="ECO:0000313" key="4">
    <source>
        <dbReference type="Proteomes" id="UP000199205"/>
    </source>
</evidence>
<sequence length="122" mass="12993">MRFGLFLAITTLGIVAGTEAQAAAGRDYEVTYYKEYGLKTQVGTFYKPCGTGTARLTGRRTPYFTKSQSTCLGGGGHSPASVSCHFTQPGCTDALGRVIPKKPRKKVTTAKTVKHPSQSAPC</sequence>
<accession>A0A1C3XHJ3</accession>
<dbReference type="RefSeq" id="WP_092577096.1">
    <property type="nucleotide sequence ID" value="NZ_FMAF01000042.1"/>
</dbReference>
<feature type="compositionally biased region" description="Basic residues" evidence="1">
    <location>
        <begin position="102"/>
        <end position="114"/>
    </location>
</feature>
<name>A0A1C3XHJ3_9HYPH</name>
<dbReference type="Proteomes" id="UP000199205">
    <property type="component" value="Unassembled WGS sequence"/>
</dbReference>
<feature type="chain" id="PRO_5008686579" evidence="2">
    <location>
        <begin position="23"/>
        <end position="122"/>
    </location>
</feature>
<keyword evidence="2" id="KW-0732">Signal</keyword>
<gene>
    <name evidence="3" type="ORF">GA0061101_14237</name>
</gene>
<feature type="signal peptide" evidence="2">
    <location>
        <begin position="1"/>
        <end position="22"/>
    </location>
</feature>
<evidence type="ECO:0000313" key="3">
    <source>
        <dbReference type="EMBL" id="SCB51757.1"/>
    </source>
</evidence>
<dbReference type="OrthoDB" id="8482033at2"/>
<evidence type="ECO:0000256" key="2">
    <source>
        <dbReference type="SAM" id="SignalP"/>
    </source>
</evidence>
<protein>
    <submittedName>
        <fullName evidence="3">Uncharacterized protein</fullName>
    </submittedName>
</protein>
<reference evidence="4" key="1">
    <citation type="submission" date="2016-08" db="EMBL/GenBank/DDBJ databases">
        <authorList>
            <person name="Varghese N."/>
            <person name="Submissions Spin"/>
        </authorList>
    </citation>
    <scope>NUCLEOTIDE SEQUENCE [LARGE SCALE GENOMIC DNA]</scope>
    <source>
        <strain evidence="4">P1-7</strain>
    </source>
</reference>